<dbReference type="AlphaFoldDB" id="A0A2V5I211"/>
<gene>
    <name evidence="1" type="ORF">BO99DRAFT_9519</name>
</gene>
<keyword evidence="2" id="KW-1185">Reference proteome</keyword>
<organism evidence="1 2">
    <name type="scientific">Aspergillus violaceofuscus (strain CBS 115571)</name>
    <dbReference type="NCBI Taxonomy" id="1450538"/>
    <lineage>
        <taxon>Eukaryota</taxon>
        <taxon>Fungi</taxon>
        <taxon>Dikarya</taxon>
        <taxon>Ascomycota</taxon>
        <taxon>Pezizomycotina</taxon>
        <taxon>Eurotiomycetes</taxon>
        <taxon>Eurotiomycetidae</taxon>
        <taxon>Eurotiales</taxon>
        <taxon>Aspergillaceae</taxon>
        <taxon>Aspergillus</taxon>
    </lineage>
</organism>
<dbReference type="Proteomes" id="UP000249829">
    <property type="component" value="Unassembled WGS sequence"/>
</dbReference>
<accession>A0A2V5I211</accession>
<evidence type="ECO:0000313" key="1">
    <source>
        <dbReference type="EMBL" id="PYI22550.1"/>
    </source>
</evidence>
<evidence type="ECO:0000313" key="2">
    <source>
        <dbReference type="Proteomes" id="UP000249829"/>
    </source>
</evidence>
<protein>
    <submittedName>
        <fullName evidence="1">Uncharacterized protein</fullName>
    </submittedName>
</protein>
<proteinExistence type="predicted"/>
<dbReference type="EMBL" id="KZ825110">
    <property type="protein sequence ID" value="PYI22550.1"/>
    <property type="molecule type" value="Genomic_DNA"/>
</dbReference>
<name>A0A2V5I211_ASPV1</name>
<reference evidence="1 2" key="1">
    <citation type="submission" date="2018-02" db="EMBL/GenBank/DDBJ databases">
        <title>The genomes of Aspergillus section Nigri reveals drivers in fungal speciation.</title>
        <authorList>
            <consortium name="DOE Joint Genome Institute"/>
            <person name="Vesth T.C."/>
            <person name="Nybo J."/>
            <person name="Theobald S."/>
            <person name="Brandl J."/>
            <person name="Frisvad J.C."/>
            <person name="Nielsen K.F."/>
            <person name="Lyhne E.K."/>
            <person name="Kogle M.E."/>
            <person name="Kuo A."/>
            <person name="Riley R."/>
            <person name="Clum A."/>
            <person name="Nolan M."/>
            <person name="Lipzen A."/>
            <person name="Salamov A."/>
            <person name="Henrissat B."/>
            <person name="Wiebenga A."/>
            <person name="De vries R.P."/>
            <person name="Grigoriev I.V."/>
            <person name="Mortensen U.H."/>
            <person name="Andersen M.R."/>
            <person name="Baker S.E."/>
        </authorList>
    </citation>
    <scope>NUCLEOTIDE SEQUENCE [LARGE SCALE GENOMIC DNA]</scope>
    <source>
        <strain evidence="1 2">CBS 115571</strain>
    </source>
</reference>
<sequence>MVVNLPVTAPPPRSQRTDGIMEFESREGFLVSCPLMSMKFPGVCTIGTSPTNTSRPLKPEGPRTLLLPYFGQRRGEFKPEQGPESVVVMVVVVVVVAGSRTIRRRRGTSQASSSTGWGLEMHGPLLFPSVFRPGCTNVASFLDFKAGSSIPIT</sequence>